<keyword evidence="1" id="KW-0732">Signal</keyword>
<protein>
    <submittedName>
        <fullName evidence="2">WG repeat-containing protein</fullName>
    </submittedName>
</protein>
<feature type="signal peptide" evidence="1">
    <location>
        <begin position="1"/>
        <end position="18"/>
    </location>
</feature>
<reference evidence="2 3" key="1">
    <citation type="submission" date="2020-11" db="EMBL/GenBank/DDBJ databases">
        <authorList>
            <person name="Kim M.K."/>
        </authorList>
    </citation>
    <scope>NUCLEOTIDE SEQUENCE [LARGE SCALE GENOMIC DNA]</scope>
    <source>
        <strain evidence="2 3">BT439</strain>
    </source>
</reference>
<accession>A0A931BDA6</accession>
<dbReference type="Pfam" id="PF14903">
    <property type="entry name" value="WG_beta_rep"/>
    <property type="match status" value="1"/>
</dbReference>
<evidence type="ECO:0000313" key="2">
    <source>
        <dbReference type="EMBL" id="MBF9141770.1"/>
    </source>
</evidence>
<evidence type="ECO:0000313" key="3">
    <source>
        <dbReference type="Proteomes" id="UP000645610"/>
    </source>
</evidence>
<feature type="chain" id="PRO_5037371121" evidence="1">
    <location>
        <begin position="19"/>
        <end position="486"/>
    </location>
</feature>
<dbReference type="EMBL" id="JADQDP010000002">
    <property type="protein sequence ID" value="MBF9141770.1"/>
    <property type="molecule type" value="Genomic_DNA"/>
</dbReference>
<dbReference type="InterPro" id="IPR032774">
    <property type="entry name" value="WG_beta_rep"/>
</dbReference>
<dbReference type="AlphaFoldDB" id="A0A931BDA6"/>
<sequence>MRLLFFLLLELGVMPALAQVRPPHRNGGRRHYAAAKTRLSFPPKYDGTEPLQNGMVRVRRESSYGYLDAAGREVVPVRFAAVADTDTPESYALAKRVVPGWAQRDIRLPPHLILVVDFVPALVQSPADVARQRPNPRPEDEYRLGLYRPDGREVLPAKYAYIRAIGPFHAGSGADSLTLTSDCFAAGILAGYAGYVTHGGCMVTYHPPEPYYREQLLHRSGRLLLSGKQVAPIKWLSRDLVGIGNLMPGAYSTGGACIVLDTTGRQVMTGRSITPFGKDDRLMVDRDRSQVLLRRDGTPVTNKLFTYLQALDSTRAIAHAYVLGSVGHEDYGSARTRYAVPLPLAGLLDLATGNWLLTPRYESMRPVGEGFVVVQHGSEGTADQHGELVIPPTYKRGSLHACHDSASGQPLPYWLAYQRHKALLLDCQGRKLLAWPLSLTPRDRHGFFNNGQMFLQPSNGRRARKVVVALPPPGGAGHAVLRRATE</sequence>
<gene>
    <name evidence="2" type="ORF">I2I01_09010</name>
</gene>
<name>A0A931BDA6_9BACT</name>
<dbReference type="Proteomes" id="UP000645610">
    <property type="component" value="Unassembled WGS sequence"/>
</dbReference>
<comment type="caution">
    <text evidence="2">The sequence shown here is derived from an EMBL/GenBank/DDBJ whole genome shotgun (WGS) entry which is preliminary data.</text>
</comment>
<dbReference type="RefSeq" id="WP_196286111.1">
    <property type="nucleotide sequence ID" value="NZ_JADQDP010000002.1"/>
</dbReference>
<keyword evidence="3" id="KW-1185">Reference proteome</keyword>
<organism evidence="2 3">
    <name type="scientific">Hymenobacter properus</name>
    <dbReference type="NCBI Taxonomy" id="2791026"/>
    <lineage>
        <taxon>Bacteria</taxon>
        <taxon>Pseudomonadati</taxon>
        <taxon>Bacteroidota</taxon>
        <taxon>Cytophagia</taxon>
        <taxon>Cytophagales</taxon>
        <taxon>Hymenobacteraceae</taxon>
        <taxon>Hymenobacter</taxon>
    </lineage>
</organism>
<evidence type="ECO:0000256" key="1">
    <source>
        <dbReference type="SAM" id="SignalP"/>
    </source>
</evidence>
<proteinExistence type="predicted"/>